<proteinExistence type="predicted"/>
<evidence type="ECO:0000313" key="4">
    <source>
        <dbReference type="Proteomes" id="UP000298030"/>
    </source>
</evidence>
<keyword evidence="2" id="KW-1133">Transmembrane helix</keyword>
<feature type="compositionally biased region" description="Polar residues" evidence="1">
    <location>
        <begin position="38"/>
        <end position="48"/>
    </location>
</feature>
<reference evidence="3 4" key="1">
    <citation type="journal article" date="2019" name="Nat. Ecol. Evol.">
        <title>Megaphylogeny resolves global patterns of mushroom evolution.</title>
        <authorList>
            <person name="Varga T."/>
            <person name="Krizsan K."/>
            <person name="Foldi C."/>
            <person name="Dima B."/>
            <person name="Sanchez-Garcia M."/>
            <person name="Sanchez-Ramirez S."/>
            <person name="Szollosi G.J."/>
            <person name="Szarkandi J.G."/>
            <person name="Papp V."/>
            <person name="Albert L."/>
            <person name="Andreopoulos W."/>
            <person name="Angelini C."/>
            <person name="Antonin V."/>
            <person name="Barry K.W."/>
            <person name="Bougher N.L."/>
            <person name="Buchanan P."/>
            <person name="Buyck B."/>
            <person name="Bense V."/>
            <person name="Catcheside P."/>
            <person name="Chovatia M."/>
            <person name="Cooper J."/>
            <person name="Damon W."/>
            <person name="Desjardin D."/>
            <person name="Finy P."/>
            <person name="Geml J."/>
            <person name="Haridas S."/>
            <person name="Hughes K."/>
            <person name="Justo A."/>
            <person name="Karasinski D."/>
            <person name="Kautmanova I."/>
            <person name="Kiss B."/>
            <person name="Kocsube S."/>
            <person name="Kotiranta H."/>
            <person name="LaButti K.M."/>
            <person name="Lechner B.E."/>
            <person name="Liimatainen K."/>
            <person name="Lipzen A."/>
            <person name="Lukacs Z."/>
            <person name="Mihaltcheva S."/>
            <person name="Morgado L.N."/>
            <person name="Niskanen T."/>
            <person name="Noordeloos M.E."/>
            <person name="Ohm R.A."/>
            <person name="Ortiz-Santana B."/>
            <person name="Ovrebo C."/>
            <person name="Racz N."/>
            <person name="Riley R."/>
            <person name="Savchenko A."/>
            <person name="Shiryaev A."/>
            <person name="Soop K."/>
            <person name="Spirin V."/>
            <person name="Szebenyi C."/>
            <person name="Tomsovsky M."/>
            <person name="Tulloss R.E."/>
            <person name="Uehling J."/>
            <person name="Grigoriev I.V."/>
            <person name="Vagvolgyi C."/>
            <person name="Papp T."/>
            <person name="Martin F.M."/>
            <person name="Miettinen O."/>
            <person name="Hibbett D.S."/>
            <person name="Nagy L.G."/>
        </authorList>
    </citation>
    <scope>NUCLEOTIDE SEQUENCE [LARGE SCALE GENOMIC DNA]</scope>
    <source>
        <strain evidence="3 4">FP101781</strain>
    </source>
</reference>
<dbReference type="EMBL" id="QPFP01000004">
    <property type="protein sequence ID" value="TEB37574.1"/>
    <property type="molecule type" value="Genomic_DNA"/>
</dbReference>
<dbReference type="AlphaFoldDB" id="A0A4Y7TUG8"/>
<keyword evidence="2" id="KW-0472">Membrane</keyword>
<dbReference type="Proteomes" id="UP000298030">
    <property type="component" value="Unassembled WGS sequence"/>
</dbReference>
<dbReference type="OrthoDB" id="2553651at2759"/>
<protein>
    <submittedName>
        <fullName evidence="3">Uncharacterized protein</fullName>
    </submittedName>
</protein>
<gene>
    <name evidence="3" type="ORF">FA13DRAFT_1726684</name>
</gene>
<feature type="transmembrane region" description="Helical" evidence="2">
    <location>
        <begin position="117"/>
        <end position="138"/>
    </location>
</feature>
<evidence type="ECO:0000313" key="3">
    <source>
        <dbReference type="EMBL" id="TEB37574.1"/>
    </source>
</evidence>
<comment type="caution">
    <text evidence="3">The sequence shown here is derived from an EMBL/GenBank/DDBJ whole genome shotgun (WGS) entry which is preliminary data.</text>
</comment>
<keyword evidence="4" id="KW-1185">Reference proteome</keyword>
<feature type="region of interest" description="Disordered" evidence="1">
    <location>
        <begin position="1"/>
        <end position="97"/>
    </location>
</feature>
<dbReference type="STRING" id="71717.A0A4Y7TUG8"/>
<accession>A0A4Y7TUG8</accession>
<feature type="compositionally biased region" description="Basic and acidic residues" evidence="1">
    <location>
        <begin position="50"/>
        <end position="59"/>
    </location>
</feature>
<name>A0A4Y7TUG8_COPMI</name>
<organism evidence="3 4">
    <name type="scientific">Coprinellus micaceus</name>
    <name type="common">Glistening ink-cap mushroom</name>
    <name type="synonym">Coprinus micaceus</name>
    <dbReference type="NCBI Taxonomy" id="71717"/>
    <lineage>
        <taxon>Eukaryota</taxon>
        <taxon>Fungi</taxon>
        <taxon>Dikarya</taxon>
        <taxon>Basidiomycota</taxon>
        <taxon>Agaricomycotina</taxon>
        <taxon>Agaricomycetes</taxon>
        <taxon>Agaricomycetidae</taxon>
        <taxon>Agaricales</taxon>
        <taxon>Agaricineae</taxon>
        <taxon>Psathyrellaceae</taxon>
        <taxon>Coprinellus</taxon>
    </lineage>
</organism>
<feature type="compositionally biased region" description="Gly residues" evidence="1">
    <location>
        <begin position="66"/>
        <end position="76"/>
    </location>
</feature>
<feature type="transmembrane region" description="Helical" evidence="2">
    <location>
        <begin position="206"/>
        <end position="226"/>
    </location>
</feature>
<evidence type="ECO:0000256" key="1">
    <source>
        <dbReference type="SAM" id="MobiDB-lite"/>
    </source>
</evidence>
<evidence type="ECO:0000256" key="2">
    <source>
        <dbReference type="SAM" id="Phobius"/>
    </source>
</evidence>
<sequence length="260" mass="27810">MSYASVAARNAPSPNEQPRPDPSLLTTDSDVGEGSRVIDSTSKFNVVNSDFKENPHTDVEGIPSDNGGGVRSGGSGFPRVGGDSGIPKQPRRPRHPSREDAFTLWQQVLDYVVRPQVASGLLGVVNVGIIAGAGYTFYSKPHLRANTKAITSTVAATLALVTGEGVAVEQYLTRTPEGQSALQHARERRHWLAQYLHNFFARVNPYQGAIGVLNTAIVGGLGYAGYVNRNQPWDRRTVSAISAGLLALAGAEGYVLEQRS</sequence>
<keyword evidence="2" id="KW-0812">Transmembrane</keyword>